<name>A0A5C3NIC4_9AGAM</name>
<dbReference type="EMBL" id="ML213507">
    <property type="protein sequence ID" value="TFK53341.1"/>
    <property type="molecule type" value="Genomic_DNA"/>
</dbReference>
<feature type="region of interest" description="Disordered" evidence="1">
    <location>
        <begin position="80"/>
        <end position="119"/>
    </location>
</feature>
<sequence length="375" mass="41856">MSHFPQLVSELNLNAESYVDAYNDRTGQWEQHMITTVRSVESEQRLLYKVRKSLFVGMNDEECVGLVEELALQAKAKEAQNSRPSPVIGNAKTQKTGAKLQAAPSKKRSAVEDPSASAPPAAKYHITEFGQQHPYMMQHPTQTYPQNLSSPGTHVPNAGPMGPHGPIPHVAYPYQTGPTQYATAPLMAMPPQFPPPFPHQGPQHPHVAQPPGATGAFHGHPPAVKRWPNDYTVGEVTLGFAQMDGLMTQTPSITQRVAFERIFGTRYVKSTVCRHRGVWKRAGRAVGSLGNGEREMWGDFVRRIEGRRGEVPPKVILPGAVGQETLLGSRKKRKKTLMRRPLWIRWDLHRSAAMFKVFLRRSWLLPLSRQHSARA</sequence>
<evidence type="ECO:0000313" key="2">
    <source>
        <dbReference type="EMBL" id="TFK53341.1"/>
    </source>
</evidence>
<evidence type="ECO:0000313" key="3">
    <source>
        <dbReference type="Proteomes" id="UP000305948"/>
    </source>
</evidence>
<dbReference type="Proteomes" id="UP000305948">
    <property type="component" value="Unassembled WGS sequence"/>
</dbReference>
<keyword evidence="3" id="KW-1185">Reference proteome</keyword>
<dbReference type="AlphaFoldDB" id="A0A5C3NIC4"/>
<dbReference type="OrthoDB" id="128308at2759"/>
<organism evidence="2 3">
    <name type="scientific">Heliocybe sulcata</name>
    <dbReference type="NCBI Taxonomy" id="5364"/>
    <lineage>
        <taxon>Eukaryota</taxon>
        <taxon>Fungi</taxon>
        <taxon>Dikarya</taxon>
        <taxon>Basidiomycota</taxon>
        <taxon>Agaricomycotina</taxon>
        <taxon>Agaricomycetes</taxon>
        <taxon>Gloeophyllales</taxon>
        <taxon>Gloeophyllaceae</taxon>
        <taxon>Heliocybe</taxon>
    </lineage>
</organism>
<reference evidence="2 3" key="1">
    <citation type="journal article" date="2019" name="Nat. Ecol. Evol.">
        <title>Megaphylogeny resolves global patterns of mushroom evolution.</title>
        <authorList>
            <person name="Varga T."/>
            <person name="Krizsan K."/>
            <person name="Foldi C."/>
            <person name="Dima B."/>
            <person name="Sanchez-Garcia M."/>
            <person name="Sanchez-Ramirez S."/>
            <person name="Szollosi G.J."/>
            <person name="Szarkandi J.G."/>
            <person name="Papp V."/>
            <person name="Albert L."/>
            <person name="Andreopoulos W."/>
            <person name="Angelini C."/>
            <person name="Antonin V."/>
            <person name="Barry K.W."/>
            <person name="Bougher N.L."/>
            <person name="Buchanan P."/>
            <person name="Buyck B."/>
            <person name="Bense V."/>
            <person name="Catcheside P."/>
            <person name="Chovatia M."/>
            <person name="Cooper J."/>
            <person name="Damon W."/>
            <person name="Desjardin D."/>
            <person name="Finy P."/>
            <person name="Geml J."/>
            <person name="Haridas S."/>
            <person name="Hughes K."/>
            <person name="Justo A."/>
            <person name="Karasinski D."/>
            <person name="Kautmanova I."/>
            <person name="Kiss B."/>
            <person name="Kocsube S."/>
            <person name="Kotiranta H."/>
            <person name="LaButti K.M."/>
            <person name="Lechner B.E."/>
            <person name="Liimatainen K."/>
            <person name="Lipzen A."/>
            <person name="Lukacs Z."/>
            <person name="Mihaltcheva S."/>
            <person name="Morgado L.N."/>
            <person name="Niskanen T."/>
            <person name="Noordeloos M.E."/>
            <person name="Ohm R.A."/>
            <person name="Ortiz-Santana B."/>
            <person name="Ovrebo C."/>
            <person name="Racz N."/>
            <person name="Riley R."/>
            <person name="Savchenko A."/>
            <person name="Shiryaev A."/>
            <person name="Soop K."/>
            <person name="Spirin V."/>
            <person name="Szebenyi C."/>
            <person name="Tomsovsky M."/>
            <person name="Tulloss R.E."/>
            <person name="Uehling J."/>
            <person name="Grigoriev I.V."/>
            <person name="Vagvolgyi C."/>
            <person name="Papp T."/>
            <person name="Martin F.M."/>
            <person name="Miettinen O."/>
            <person name="Hibbett D.S."/>
            <person name="Nagy L.G."/>
        </authorList>
    </citation>
    <scope>NUCLEOTIDE SEQUENCE [LARGE SCALE GENOMIC DNA]</scope>
    <source>
        <strain evidence="2 3">OMC1185</strain>
    </source>
</reference>
<proteinExistence type="predicted"/>
<accession>A0A5C3NIC4</accession>
<evidence type="ECO:0000256" key="1">
    <source>
        <dbReference type="SAM" id="MobiDB-lite"/>
    </source>
</evidence>
<gene>
    <name evidence="2" type="ORF">OE88DRAFT_1242030</name>
</gene>
<protein>
    <submittedName>
        <fullName evidence="2">Uncharacterized protein</fullName>
    </submittedName>
</protein>